<comment type="subunit">
    <text evidence="7">Monomer.</text>
</comment>
<feature type="binding site" evidence="7">
    <location>
        <position position="100"/>
    </location>
    <ligand>
        <name>phosphoenolpyruvate</name>
        <dbReference type="ChEBI" id="CHEBI:58702"/>
    </ligand>
</feature>
<dbReference type="Proteomes" id="UP000830167">
    <property type="component" value="Chromosome"/>
</dbReference>
<dbReference type="SUPFAM" id="SSF55205">
    <property type="entry name" value="EPT/RTPC-like"/>
    <property type="match status" value="1"/>
</dbReference>
<keyword evidence="4 7" id="KW-0808">Transferase</keyword>
<dbReference type="HAMAP" id="MF_00210">
    <property type="entry name" value="EPSP_synth"/>
    <property type="match status" value="1"/>
</dbReference>
<dbReference type="PANTHER" id="PTHR21090:SF5">
    <property type="entry name" value="PENTAFUNCTIONAL AROM POLYPEPTIDE"/>
    <property type="match status" value="1"/>
</dbReference>
<dbReference type="InterPro" id="IPR023193">
    <property type="entry name" value="EPSP_synthase_CS"/>
</dbReference>
<dbReference type="InterPro" id="IPR006264">
    <property type="entry name" value="EPSP_synthase"/>
</dbReference>
<feature type="binding site" evidence="7">
    <location>
        <position position="176"/>
    </location>
    <ligand>
        <name>3-phosphoshikimate</name>
        <dbReference type="ChEBI" id="CHEBI:145989"/>
    </ligand>
</feature>
<keyword evidence="10" id="KW-1185">Reference proteome</keyword>
<evidence type="ECO:0000256" key="4">
    <source>
        <dbReference type="ARBA" id="ARBA00022679"/>
    </source>
</evidence>
<dbReference type="GO" id="GO:0003866">
    <property type="term" value="F:3-phosphoshikimate 1-carboxyvinyltransferase activity"/>
    <property type="evidence" value="ECO:0007669"/>
    <property type="project" value="UniProtKB-EC"/>
</dbReference>
<feature type="binding site" evidence="7">
    <location>
        <position position="29"/>
    </location>
    <ligand>
        <name>3-phosphoshikimate</name>
        <dbReference type="ChEBI" id="CHEBI:145989"/>
    </ligand>
</feature>
<dbReference type="NCBIfam" id="TIGR01356">
    <property type="entry name" value="aroA"/>
    <property type="match status" value="1"/>
</dbReference>
<evidence type="ECO:0000256" key="7">
    <source>
        <dbReference type="HAMAP-Rule" id="MF_00210"/>
    </source>
</evidence>
<dbReference type="PIRSF" id="PIRSF000505">
    <property type="entry name" value="EPSPS"/>
    <property type="match status" value="1"/>
</dbReference>
<feature type="active site" description="Proton acceptor" evidence="7">
    <location>
        <position position="320"/>
    </location>
</feature>
<comment type="function">
    <text evidence="7">Catalyzes the transfer of the enolpyruvyl moiety of phosphoenolpyruvate (PEP) to the 5-hydroxyl of shikimate-3-phosphate (S3P) to produce enolpyruvyl shikimate-3-phosphate and inorganic phosphate.</text>
</comment>
<keyword evidence="7" id="KW-0963">Cytoplasm</keyword>
<dbReference type="InterPro" id="IPR013792">
    <property type="entry name" value="RNA3'P_cycl/enolpyr_Trfase_a/b"/>
</dbReference>
<keyword evidence="3 7" id="KW-0028">Amino-acid biosynthesis</keyword>
<dbReference type="Gene3D" id="3.65.10.10">
    <property type="entry name" value="Enolpyruvate transferase domain"/>
    <property type="match status" value="2"/>
</dbReference>
<feature type="binding site" evidence="7">
    <location>
        <position position="393"/>
    </location>
    <ligand>
        <name>phosphoenolpyruvate</name>
        <dbReference type="ChEBI" id="CHEBI:58702"/>
    </ligand>
</feature>
<comment type="similarity">
    <text evidence="2 7">Belongs to the EPSP synthase family.</text>
</comment>
<feature type="binding site" evidence="7">
    <location>
        <position position="347"/>
    </location>
    <ligand>
        <name>3-phosphoshikimate</name>
        <dbReference type="ChEBI" id="CHEBI:145989"/>
    </ligand>
</feature>
<comment type="subcellular location">
    <subcellularLocation>
        <location evidence="7">Cytoplasm</location>
    </subcellularLocation>
</comment>
<dbReference type="InterPro" id="IPR001986">
    <property type="entry name" value="Enolpyruvate_Tfrase_dom"/>
</dbReference>
<evidence type="ECO:0000256" key="6">
    <source>
        <dbReference type="ARBA" id="ARBA00044633"/>
    </source>
</evidence>
<accession>A0ABY4CLZ5</accession>
<reference evidence="9" key="1">
    <citation type="submission" date="2021-12" db="EMBL/GenBank/DDBJ databases">
        <title>Alicyclobacillaceae gen. nov., sp. nov., isolated from chalcocite enrichment system.</title>
        <authorList>
            <person name="Jiang Z."/>
        </authorList>
    </citation>
    <scope>NUCLEOTIDE SEQUENCE</scope>
    <source>
        <strain evidence="9">MYW30-H2</strain>
    </source>
</reference>
<dbReference type="InterPro" id="IPR036968">
    <property type="entry name" value="Enolpyruvate_Tfrase_sf"/>
</dbReference>
<dbReference type="PANTHER" id="PTHR21090">
    <property type="entry name" value="AROM/DEHYDROQUINATE SYNTHASE"/>
    <property type="match status" value="1"/>
</dbReference>
<evidence type="ECO:0000256" key="1">
    <source>
        <dbReference type="ARBA" id="ARBA00004811"/>
    </source>
</evidence>
<feature type="binding site" evidence="7">
    <location>
        <position position="174"/>
    </location>
    <ligand>
        <name>3-phosphoshikimate</name>
        <dbReference type="ChEBI" id="CHEBI:145989"/>
    </ligand>
</feature>
<evidence type="ECO:0000313" key="10">
    <source>
        <dbReference type="Proteomes" id="UP000830167"/>
    </source>
</evidence>
<dbReference type="CDD" id="cd01556">
    <property type="entry name" value="EPSP_synthase"/>
    <property type="match status" value="1"/>
</dbReference>
<dbReference type="Pfam" id="PF00275">
    <property type="entry name" value="EPSP_synthase"/>
    <property type="match status" value="1"/>
</dbReference>
<evidence type="ECO:0000259" key="8">
    <source>
        <dbReference type="Pfam" id="PF00275"/>
    </source>
</evidence>
<dbReference type="RefSeq" id="WP_347437207.1">
    <property type="nucleotide sequence ID" value="NZ_CP089291.1"/>
</dbReference>
<feature type="binding site" evidence="7">
    <location>
        <position position="128"/>
    </location>
    <ligand>
        <name>phosphoenolpyruvate</name>
        <dbReference type="ChEBI" id="CHEBI:58702"/>
    </ligand>
</feature>
<evidence type="ECO:0000256" key="2">
    <source>
        <dbReference type="ARBA" id="ARBA00009948"/>
    </source>
</evidence>
<gene>
    <name evidence="7 9" type="primary">aroA</name>
    <name evidence="9" type="ORF">LSG31_22075</name>
</gene>
<comment type="pathway">
    <text evidence="1 7">Metabolic intermediate biosynthesis; chorismate biosynthesis; chorismate from D-erythrose 4-phosphate and phosphoenolpyruvate: step 6/7.</text>
</comment>
<feature type="binding site" evidence="7">
    <location>
        <position position="176"/>
    </location>
    <ligand>
        <name>phosphoenolpyruvate</name>
        <dbReference type="ChEBI" id="CHEBI:58702"/>
    </ligand>
</feature>
<evidence type="ECO:0000256" key="5">
    <source>
        <dbReference type="ARBA" id="ARBA00023141"/>
    </source>
</evidence>
<feature type="binding site" evidence="7">
    <location>
        <position position="24"/>
    </location>
    <ligand>
        <name>3-phosphoshikimate</name>
        <dbReference type="ChEBI" id="CHEBI:145989"/>
    </ligand>
</feature>
<evidence type="ECO:0000256" key="3">
    <source>
        <dbReference type="ARBA" id="ARBA00022605"/>
    </source>
</evidence>
<feature type="binding site" evidence="7">
    <location>
        <position position="351"/>
    </location>
    <ligand>
        <name>phosphoenolpyruvate</name>
        <dbReference type="ChEBI" id="CHEBI:58702"/>
    </ligand>
</feature>
<feature type="domain" description="Enolpyruvate transferase" evidence="8">
    <location>
        <begin position="13"/>
        <end position="427"/>
    </location>
</feature>
<proteinExistence type="inferred from homology"/>
<comment type="catalytic activity">
    <reaction evidence="6">
        <text>3-phosphoshikimate + phosphoenolpyruvate = 5-O-(1-carboxyvinyl)-3-phosphoshikimate + phosphate</text>
        <dbReference type="Rhea" id="RHEA:21256"/>
        <dbReference type="ChEBI" id="CHEBI:43474"/>
        <dbReference type="ChEBI" id="CHEBI:57701"/>
        <dbReference type="ChEBI" id="CHEBI:58702"/>
        <dbReference type="ChEBI" id="CHEBI:145989"/>
        <dbReference type="EC" id="2.5.1.19"/>
    </reaction>
    <physiologicalReaction direction="left-to-right" evidence="6">
        <dbReference type="Rhea" id="RHEA:21257"/>
    </physiologicalReaction>
</comment>
<feature type="binding site" evidence="7">
    <location>
        <position position="175"/>
    </location>
    <ligand>
        <name>3-phosphoshikimate</name>
        <dbReference type="ChEBI" id="CHEBI:145989"/>
    </ligand>
</feature>
<dbReference type="PROSITE" id="PS00104">
    <property type="entry name" value="EPSP_SYNTHASE_1"/>
    <property type="match status" value="1"/>
</dbReference>
<keyword evidence="5 7" id="KW-0057">Aromatic amino acid biosynthesis</keyword>
<feature type="binding site" evidence="7">
    <location>
        <position position="25"/>
    </location>
    <ligand>
        <name>3-phosphoshikimate</name>
        <dbReference type="ChEBI" id="CHEBI:145989"/>
    </ligand>
</feature>
<dbReference type="EMBL" id="CP089291">
    <property type="protein sequence ID" value="UOF90511.1"/>
    <property type="molecule type" value="Genomic_DNA"/>
</dbReference>
<comment type="caution">
    <text evidence="7">Lacks conserved residue(s) required for the propagation of feature annotation.</text>
</comment>
<feature type="binding site" evidence="7">
    <location>
        <position position="320"/>
    </location>
    <ligand>
        <name>3-phosphoshikimate</name>
        <dbReference type="ChEBI" id="CHEBI:145989"/>
    </ligand>
</feature>
<evidence type="ECO:0000313" key="9">
    <source>
        <dbReference type="EMBL" id="UOF90511.1"/>
    </source>
</evidence>
<sequence length="431" mass="47059">MSDIYKVKPISYPVKGIVQVPGSKSITNRALPIAALADGECRLSHVLFSDDSRHFINCLKTLGFQMNVDEPNKEVRIQGQNGYISGNGDEVVDLFVGNAGTAARFLTACLAIGDGVYRVDGIPRMRERPIQDLIDALRMLGVSIEDELQTGCPPVRIRGGKLPGGKTRVKGNKSSQYLSGLLLVAPYASSDVTIEIDGELIAKPYVHMTIEMMKAFGVEVENRDDQAFFIRAGQRYQARTYAIEPDASNASYFLAAAAITGGTITIENLGKNSLQGDAGFAYVLERMGCQVSLTNDSVTVTGPQDGKLQGIDIDLNEMSDMTQTLAAIAPFASTPVTIRNIGHIRLQETDRIKALATELGKLGQTVHEYPDALRIEPAPIRPNVEIDTYDDHRMAMSFAILGLCADGLVLRDPMCVRKTFPTYYEVLETLY</sequence>
<feature type="binding site" evidence="7">
    <location>
        <position position="418"/>
    </location>
    <ligand>
        <name>phosphoenolpyruvate</name>
        <dbReference type="ChEBI" id="CHEBI:58702"/>
    </ligand>
</feature>
<protein>
    <recommendedName>
        <fullName evidence="7">3-phosphoshikimate 1-carboxyvinyltransferase</fullName>
        <ecNumber evidence="7">2.5.1.19</ecNumber>
    </recommendedName>
    <alternativeName>
        <fullName evidence="7">5-enolpyruvylshikimate-3-phosphate synthase</fullName>
        <shortName evidence="7">EPSP synthase</shortName>
        <shortName evidence="7">EPSPS</shortName>
    </alternativeName>
</protein>
<feature type="binding site" evidence="7">
    <location>
        <position position="24"/>
    </location>
    <ligand>
        <name>phosphoenolpyruvate</name>
        <dbReference type="ChEBI" id="CHEBI:58702"/>
    </ligand>
</feature>
<name>A0ABY4CLZ5_9BACL</name>
<dbReference type="EC" id="2.5.1.19" evidence="7"/>
<organism evidence="9 10">
    <name type="scientific">Fodinisporobacter ferrooxydans</name>
    <dbReference type="NCBI Taxonomy" id="2901836"/>
    <lineage>
        <taxon>Bacteria</taxon>
        <taxon>Bacillati</taxon>
        <taxon>Bacillota</taxon>
        <taxon>Bacilli</taxon>
        <taxon>Bacillales</taxon>
        <taxon>Alicyclobacillaceae</taxon>
        <taxon>Fodinisporobacter</taxon>
    </lineage>
</organism>